<dbReference type="InterPro" id="IPR000277">
    <property type="entry name" value="Cys/Met-Metab_PyrdxlP-dep_enz"/>
</dbReference>
<evidence type="ECO:0000256" key="8">
    <source>
        <dbReference type="PIRSR" id="PIRSR001434-2"/>
    </source>
</evidence>
<dbReference type="Proteomes" id="UP000287171">
    <property type="component" value="Unassembled WGS sequence"/>
</dbReference>
<comment type="caution">
    <text evidence="10">The sequence shown here is derived from an EMBL/GenBank/DDBJ whole genome shotgun (WGS) entry which is preliminary data.</text>
</comment>
<organism evidence="10 11">
    <name type="scientific">Dictyobacter alpinus</name>
    <dbReference type="NCBI Taxonomy" id="2014873"/>
    <lineage>
        <taxon>Bacteria</taxon>
        <taxon>Bacillati</taxon>
        <taxon>Chloroflexota</taxon>
        <taxon>Ktedonobacteria</taxon>
        <taxon>Ktedonobacterales</taxon>
        <taxon>Dictyobacteraceae</taxon>
        <taxon>Dictyobacter</taxon>
    </lineage>
</organism>
<dbReference type="PANTHER" id="PTHR11808">
    <property type="entry name" value="TRANS-SULFURATION ENZYME FAMILY MEMBER"/>
    <property type="match status" value="1"/>
</dbReference>
<evidence type="ECO:0000256" key="4">
    <source>
        <dbReference type="ARBA" id="ARBA00047175"/>
    </source>
</evidence>
<comment type="catalytic activity">
    <reaction evidence="7">
        <text>L-methionine + H2O = methanethiol + 2-oxobutanoate + NH4(+)</text>
        <dbReference type="Rhea" id="RHEA:23800"/>
        <dbReference type="ChEBI" id="CHEBI:15377"/>
        <dbReference type="ChEBI" id="CHEBI:16007"/>
        <dbReference type="ChEBI" id="CHEBI:16763"/>
        <dbReference type="ChEBI" id="CHEBI:28938"/>
        <dbReference type="ChEBI" id="CHEBI:57844"/>
        <dbReference type="EC" id="4.4.1.11"/>
    </reaction>
    <physiologicalReaction direction="left-to-right" evidence="7">
        <dbReference type="Rhea" id="RHEA:23801"/>
    </physiologicalReaction>
</comment>
<evidence type="ECO:0000256" key="1">
    <source>
        <dbReference type="ARBA" id="ARBA00001933"/>
    </source>
</evidence>
<dbReference type="OrthoDB" id="9780685at2"/>
<keyword evidence="10" id="KW-0456">Lyase</keyword>
<dbReference type="FunFam" id="3.90.1150.10:FF:000033">
    <property type="entry name" value="Cystathionine gamma-synthase"/>
    <property type="match status" value="1"/>
</dbReference>
<sequence length="411" mass="44561">MTQQNPSQATEWNLTTRLVHGGRHKGAHPGESGNPTVRPIYASTTYMHDNVEALDQAFSGKTTDGQPAYVYARQGNPNAYGFESAMANIEGGVGAVAFGSGMAAMHAALLAAGLTTGTKIVASQDLYGPTITLLRKLFSTIGTQLVLADFCQPEIYELIRNEEPDVIYVETVSNPLTRIVDLDAISAVAQEIGAVTIVDSTFSTPYLVRPIEHGFDLVIHSTTKYIGGHGDSTGGIVISAKNTLLNQLRDYSNLLGAMLSPFEAHLMSRGLRTLSLRMERQCNNAMEVARFLQQHPAVAQVHYPGLPEHPSHQLASKLMDHEQFGGLLAFELQAQSREAVFRFIDKLELCISATSLGDVFTLVSYPPISSHRTLNAAELHKMGISNGCVRLSVGIEDVKDIISDLHQALAY</sequence>
<dbReference type="SUPFAM" id="SSF53383">
    <property type="entry name" value="PLP-dependent transferases"/>
    <property type="match status" value="1"/>
</dbReference>
<dbReference type="GO" id="GO:0018826">
    <property type="term" value="F:methionine gamma-lyase activity"/>
    <property type="evidence" value="ECO:0007669"/>
    <property type="project" value="UniProtKB-EC"/>
</dbReference>
<proteinExistence type="inferred from homology"/>
<feature type="modified residue" description="N6-(pyridoxal phosphate)lysine" evidence="8">
    <location>
        <position position="224"/>
    </location>
</feature>
<dbReference type="CDD" id="cd00614">
    <property type="entry name" value="CGS_like"/>
    <property type="match status" value="1"/>
</dbReference>
<evidence type="ECO:0000256" key="3">
    <source>
        <dbReference type="ARBA" id="ARBA00022898"/>
    </source>
</evidence>
<dbReference type="GO" id="GO:0005737">
    <property type="term" value="C:cytoplasm"/>
    <property type="evidence" value="ECO:0007669"/>
    <property type="project" value="TreeGrafter"/>
</dbReference>
<reference evidence="11" key="1">
    <citation type="submission" date="2018-12" db="EMBL/GenBank/DDBJ databases">
        <title>Tengunoibacter tsumagoiensis gen. nov., sp. nov., Dictyobacter kobayashii sp. nov., D. alpinus sp. nov., and D. joshuensis sp. nov. and description of Dictyobacteraceae fam. nov. within the order Ktedonobacterales isolated from Tengu-no-mugimeshi.</title>
        <authorList>
            <person name="Wang C.M."/>
            <person name="Zheng Y."/>
            <person name="Sakai Y."/>
            <person name="Toyoda A."/>
            <person name="Minakuchi Y."/>
            <person name="Abe K."/>
            <person name="Yokota A."/>
            <person name="Yabe S."/>
        </authorList>
    </citation>
    <scope>NUCLEOTIDE SEQUENCE [LARGE SCALE GENOMIC DNA]</scope>
    <source>
        <strain evidence="11">Uno16</strain>
    </source>
</reference>
<dbReference type="Gene3D" id="3.40.640.10">
    <property type="entry name" value="Type I PLP-dependent aspartate aminotransferase-like (Major domain)"/>
    <property type="match status" value="1"/>
</dbReference>
<accession>A0A402B1K2</accession>
<dbReference type="GO" id="GO:0047982">
    <property type="term" value="F:homocysteine desulfhydrase activity"/>
    <property type="evidence" value="ECO:0007669"/>
    <property type="project" value="UniProtKB-EC"/>
</dbReference>
<dbReference type="FunFam" id="3.40.640.10:FF:000046">
    <property type="entry name" value="Cystathionine gamma-lyase"/>
    <property type="match status" value="1"/>
</dbReference>
<dbReference type="InterPro" id="IPR015422">
    <property type="entry name" value="PyrdxlP-dep_Trfase_small"/>
</dbReference>
<comment type="cofactor">
    <cofactor evidence="1 9">
        <name>pyridoxal 5'-phosphate</name>
        <dbReference type="ChEBI" id="CHEBI:597326"/>
    </cofactor>
</comment>
<dbReference type="Pfam" id="PF01053">
    <property type="entry name" value="Cys_Met_Meta_PP"/>
    <property type="match status" value="1"/>
</dbReference>
<dbReference type="InterPro" id="IPR015424">
    <property type="entry name" value="PyrdxlP-dep_Trfase"/>
</dbReference>
<dbReference type="GO" id="GO:0009086">
    <property type="term" value="P:methionine biosynthetic process"/>
    <property type="evidence" value="ECO:0007669"/>
    <property type="project" value="UniProtKB-ARBA"/>
</dbReference>
<evidence type="ECO:0000256" key="6">
    <source>
        <dbReference type="ARBA" id="ARBA00048780"/>
    </source>
</evidence>
<comment type="similarity">
    <text evidence="2 9">Belongs to the trans-sulfuration enzymes family.</text>
</comment>
<keyword evidence="11" id="KW-1185">Reference proteome</keyword>
<name>A0A402B1K2_9CHLR</name>
<dbReference type="GO" id="GO:0019346">
    <property type="term" value="P:transsulfuration"/>
    <property type="evidence" value="ECO:0007669"/>
    <property type="project" value="InterPro"/>
</dbReference>
<gene>
    <name evidence="10" type="primary">mdeA</name>
    <name evidence="10" type="ORF">KDA_07340</name>
</gene>
<dbReference type="AlphaFoldDB" id="A0A402B1K2"/>
<dbReference type="InterPro" id="IPR054542">
    <property type="entry name" value="Cys_met_metab_PP"/>
</dbReference>
<dbReference type="RefSeq" id="WP_126625849.1">
    <property type="nucleotide sequence ID" value="NZ_BIFT01000001.1"/>
</dbReference>
<keyword evidence="3 8" id="KW-0663">Pyridoxal phosphate</keyword>
<dbReference type="PROSITE" id="PS00868">
    <property type="entry name" value="CYS_MET_METAB_PP"/>
    <property type="match status" value="1"/>
</dbReference>
<dbReference type="PIRSF" id="PIRSF001434">
    <property type="entry name" value="CGS"/>
    <property type="match status" value="1"/>
</dbReference>
<dbReference type="EMBL" id="BIFT01000001">
    <property type="protein sequence ID" value="GCE25250.1"/>
    <property type="molecule type" value="Genomic_DNA"/>
</dbReference>
<dbReference type="GO" id="GO:0030170">
    <property type="term" value="F:pyridoxal phosphate binding"/>
    <property type="evidence" value="ECO:0007669"/>
    <property type="project" value="InterPro"/>
</dbReference>
<evidence type="ECO:0000256" key="2">
    <source>
        <dbReference type="ARBA" id="ARBA00009077"/>
    </source>
</evidence>
<dbReference type="InterPro" id="IPR015421">
    <property type="entry name" value="PyrdxlP-dep_Trfase_major"/>
</dbReference>
<evidence type="ECO:0000256" key="9">
    <source>
        <dbReference type="RuleBase" id="RU362118"/>
    </source>
</evidence>
<protein>
    <recommendedName>
        <fullName evidence="4">homocysteine desulfhydrase</fullName>
        <ecNumber evidence="4">4.4.1.2</ecNumber>
    </recommendedName>
    <alternativeName>
        <fullName evidence="5">Homocysteine desulfhydrase</fullName>
    </alternativeName>
</protein>
<dbReference type="EC" id="4.4.1.2" evidence="4"/>
<evidence type="ECO:0000256" key="5">
    <source>
        <dbReference type="ARBA" id="ARBA00047199"/>
    </source>
</evidence>
<evidence type="ECO:0000256" key="7">
    <source>
        <dbReference type="ARBA" id="ARBA00052699"/>
    </source>
</evidence>
<dbReference type="Gene3D" id="3.90.1150.10">
    <property type="entry name" value="Aspartate Aminotransferase, domain 1"/>
    <property type="match status" value="1"/>
</dbReference>
<comment type="catalytic activity">
    <reaction evidence="6">
        <text>L-homocysteine + H2O = 2-oxobutanoate + hydrogen sulfide + NH4(+) + H(+)</text>
        <dbReference type="Rhea" id="RHEA:14501"/>
        <dbReference type="ChEBI" id="CHEBI:15377"/>
        <dbReference type="ChEBI" id="CHEBI:15378"/>
        <dbReference type="ChEBI" id="CHEBI:16763"/>
        <dbReference type="ChEBI" id="CHEBI:28938"/>
        <dbReference type="ChEBI" id="CHEBI:29919"/>
        <dbReference type="ChEBI" id="CHEBI:58199"/>
        <dbReference type="EC" id="4.4.1.2"/>
    </reaction>
    <physiologicalReaction direction="left-to-right" evidence="6">
        <dbReference type="Rhea" id="RHEA:14502"/>
    </physiologicalReaction>
</comment>
<evidence type="ECO:0000313" key="10">
    <source>
        <dbReference type="EMBL" id="GCE25250.1"/>
    </source>
</evidence>
<evidence type="ECO:0000313" key="11">
    <source>
        <dbReference type="Proteomes" id="UP000287171"/>
    </source>
</evidence>